<dbReference type="STRING" id="1531966.A0A0A1TLU1"/>
<keyword evidence="3" id="KW-1185">Reference proteome</keyword>
<proteinExistence type="predicted"/>
<accession>A0A0A1TLU1</accession>
<name>A0A0A1TLU1_9HYPO</name>
<organism evidence="2 3">
    <name type="scientific">[Torrubiella] hemipterigena</name>
    <dbReference type="NCBI Taxonomy" id="1531966"/>
    <lineage>
        <taxon>Eukaryota</taxon>
        <taxon>Fungi</taxon>
        <taxon>Dikarya</taxon>
        <taxon>Ascomycota</taxon>
        <taxon>Pezizomycotina</taxon>
        <taxon>Sordariomycetes</taxon>
        <taxon>Hypocreomycetidae</taxon>
        <taxon>Hypocreales</taxon>
        <taxon>Clavicipitaceae</taxon>
        <taxon>Clavicipitaceae incertae sedis</taxon>
        <taxon>'Torrubiella' clade</taxon>
    </lineage>
</organism>
<evidence type="ECO:0000313" key="3">
    <source>
        <dbReference type="Proteomes" id="UP000039046"/>
    </source>
</evidence>
<sequence>MFGAYANVAGSSRPLYIDSSEIPPPTPIALPRFQPFTQDDTPIDPSLSLSNLLKSTGRASLALSTTGLNALGLDLESDVDLFTLIPDEKWIPDFAAWDKPIIAGENPAAAAAASSQQQLRTGRVAPGHAIYQERLTELAHSNEDAFRSIRRQTPAKGRTNARLGNSYEFFRCLELFTEYWDDPTRPPSPALSPELLPSETLASAPASDGDVTMSETPMPVKLPVKPAAASRPHSEVRIAAGSSMPPEFRNNLIAALVKLVAYDFGCNVAHSRVEPRLQMSSPKKAEHRRKSYIPCHFQFVFQSPQSREAARLGTVTGPIAAISNRQTVDFTTPDVETAQSLDLAREILAALITAQHRARQGKTEVRFGEGKWWATKPRWGGGSGGPIGKEDTDDMPNSPPSKRDEDEEMSPPRAKKSRKTLSMYDTYRMVRPASHAWDRRANYELIGKQYGTNYDDIFLVSSLFHHVSFLRVRVPIRLLEVLEGSPEPDASWRSWGKLSAYRSRWFDLFETEGRIEAMKHIFAIMSYQMRHDTGDVAFTGGAV</sequence>
<dbReference type="EMBL" id="CDHN01000004">
    <property type="protein sequence ID" value="CEJ92015.1"/>
    <property type="molecule type" value="Genomic_DNA"/>
</dbReference>
<evidence type="ECO:0000256" key="1">
    <source>
        <dbReference type="SAM" id="MobiDB-lite"/>
    </source>
</evidence>
<protein>
    <submittedName>
        <fullName evidence="2">Uncharacterized protein</fullName>
    </submittedName>
</protein>
<reference evidence="2 3" key="1">
    <citation type="journal article" date="2015" name="Genome Announc.">
        <title>Draft Genome Sequence and Gene Annotation of the Entomopathogenic Fungus Verticillium hemipterigenum.</title>
        <authorList>
            <person name="Horn F."/>
            <person name="Habel A."/>
            <person name="Scharf D.H."/>
            <person name="Dworschak J."/>
            <person name="Brakhage A.A."/>
            <person name="Guthke R."/>
            <person name="Hertweck C."/>
            <person name="Linde J."/>
        </authorList>
    </citation>
    <scope>NUCLEOTIDE SEQUENCE [LARGE SCALE GENOMIC DNA]</scope>
</reference>
<dbReference type="HOGENOM" id="CLU_014758_0_0_1"/>
<dbReference type="Proteomes" id="UP000039046">
    <property type="component" value="Unassembled WGS sequence"/>
</dbReference>
<feature type="region of interest" description="Disordered" evidence="1">
    <location>
        <begin position="376"/>
        <end position="418"/>
    </location>
</feature>
<gene>
    <name evidence="2" type="ORF">VHEMI07694</name>
</gene>
<evidence type="ECO:0000313" key="2">
    <source>
        <dbReference type="EMBL" id="CEJ92015.1"/>
    </source>
</evidence>
<dbReference type="OrthoDB" id="5407653at2759"/>
<dbReference type="AlphaFoldDB" id="A0A0A1TLU1"/>